<evidence type="ECO:0000313" key="5">
    <source>
        <dbReference type="Proteomes" id="UP000033035"/>
    </source>
</evidence>
<dbReference type="InterPro" id="IPR018990">
    <property type="entry name" value="Prot_inh_I42_chagasin"/>
</dbReference>
<feature type="domain" description="Proteinase inhibitor I42 chagasin" evidence="3">
    <location>
        <begin position="15"/>
        <end position="80"/>
    </location>
</feature>
<name>A0A0F5ISA2_9BACT</name>
<evidence type="ECO:0000256" key="2">
    <source>
        <dbReference type="ARBA" id="ARBA00022704"/>
    </source>
</evidence>
<proteinExistence type="predicted"/>
<sequence length="198" mass="22068">MNMEKKENSQGRGLKLYETFTVEREVNFSTGANCYLSRLEGGLILLDEDVIKPESGLMGAPGKKVFVFKAVFPGMAAYQLAHTHVSESDILYEQVLPVEIKEDNVDRLTAGGWSDQHDLSPEEVVVFRKAMEGLCGVMYEPLSVATQIVEGVNYRYICKSTTVTNPPRESHAMVYIHQALPCYGGEVMITKIVPFLND</sequence>
<accession>A0A0F5ISA2</accession>
<comment type="caution">
    <text evidence="4">The sequence shown here is derived from an EMBL/GenBank/DDBJ whole genome shotgun (WGS) entry which is preliminary data.</text>
</comment>
<dbReference type="InterPro" id="IPR046350">
    <property type="entry name" value="Cystatin_sf"/>
</dbReference>
<keyword evidence="2" id="KW-0789">Thiol protease inhibitor</keyword>
<dbReference type="SUPFAM" id="SSF141066">
    <property type="entry name" value="ICP-like"/>
    <property type="match status" value="1"/>
</dbReference>
<keyword evidence="5" id="KW-1185">Reference proteome</keyword>
<dbReference type="InterPro" id="IPR036331">
    <property type="entry name" value="Chagasin-like_sf"/>
</dbReference>
<gene>
    <name evidence="4" type="ORF">HMPREF1536_04903</name>
</gene>
<organism evidence="4 5">
    <name type="scientific">Parabacteroides gordonii MS-1 = DSM 23371</name>
    <dbReference type="NCBI Taxonomy" id="1203610"/>
    <lineage>
        <taxon>Bacteria</taxon>
        <taxon>Pseudomonadati</taxon>
        <taxon>Bacteroidota</taxon>
        <taxon>Bacteroidia</taxon>
        <taxon>Bacteroidales</taxon>
        <taxon>Tannerellaceae</taxon>
        <taxon>Parabacteroides</taxon>
    </lineage>
</organism>
<dbReference type="EMBL" id="AQHW01000027">
    <property type="protein sequence ID" value="KKB48436.1"/>
    <property type="molecule type" value="Genomic_DNA"/>
</dbReference>
<evidence type="ECO:0000256" key="1">
    <source>
        <dbReference type="ARBA" id="ARBA00022690"/>
    </source>
</evidence>
<dbReference type="GO" id="GO:0004869">
    <property type="term" value="F:cysteine-type endopeptidase inhibitor activity"/>
    <property type="evidence" value="ECO:0007669"/>
    <property type="project" value="UniProtKB-KW"/>
</dbReference>
<keyword evidence="1" id="KW-0646">Protease inhibitor</keyword>
<dbReference type="PATRIC" id="fig|1203610.3.peg.4998"/>
<dbReference type="SUPFAM" id="SSF54403">
    <property type="entry name" value="Cystatin/monellin"/>
    <property type="match status" value="1"/>
</dbReference>
<protein>
    <recommendedName>
        <fullName evidence="3">Proteinase inhibitor I42 chagasin domain-containing protein</fullName>
    </recommendedName>
</protein>
<evidence type="ECO:0000313" key="4">
    <source>
        <dbReference type="EMBL" id="KKB48436.1"/>
    </source>
</evidence>
<dbReference type="HOGENOM" id="CLU_1493348_0_0_10"/>
<reference evidence="4 5" key="1">
    <citation type="submission" date="2013-04" db="EMBL/GenBank/DDBJ databases">
        <title>The Genome Sequence of Parabacteroides gordonii DSM 23371.</title>
        <authorList>
            <consortium name="The Broad Institute Genomics Platform"/>
            <person name="Earl A."/>
            <person name="Ward D."/>
            <person name="Feldgarden M."/>
            <person name="Gevers D."/>
            <person name="Martens E."/>
            <person name="Sakamoto M."/>
            <person name="Benno Y."/>
            <person name="Suzuki N."/>
            <person name="Matsunaga N."/>
            <person name="Koshihara K."/>
            <person name="Seki M."/>
            <person name="Komiya H."/>
            <person name="Walker B."/>
            <person name="Young S."/>
            <person name="Zeng Q."/>
            <person name="Gargeya S."/>
            <person name="Fitzgerald M."/>
            <person name="Haas B."/>
            <person name="Abouelleil A."/>
            <person name="Allen A.W."/>
            <person name="Alvarado L."/>
            <person name="Arachchi H.M."/>
            <person name="Berlin A.M."/>
            <person name="Chapman S.B."/>
            <person name="Gainer-Dewar J."/>
            <person name="Goldberg J."/>
            <person name="Griggs A."/>
            <person name="Gujja S."/>
            <person name="Hansen M."/>
            <person name="Howarth C."/>
            <person name="Imamovic A."/>
            <person name="Ireland A."/>
            <person name="Larimer J."/>
            <person name="McCowan C."/>
            <person name="Murphy C."/>
            <person name="Pearson M."/>
            <person name="Poon T.W."/>
            <person name="Priest M."/>
            <person name="Roberts A."/>
            <person name="Saif S."/>
            <person name="Shea T."/>
            <person name="Sisk P."/>
            <person name="Sykes S."/>
            <person name="Wortman J."/>
            <person name="Nusbaum C."/>
            <person name="Birren B."/>
        </authorList>
    </citation>
    <scope>NUCLEOTIDE SEQUENCE [LARGE SCALE GENOMIC DNA]</scope>
    <source>
        <strain evidence="4 5">MS-1</strain>
    </source>
</reference>
<dbReference type="Proteomes" id="UP000033035">
    <property type="component" value="Unassembled WGS sequence"/>
</dbReference>
<evidence type="ECO:0000259" key="3">
    <source>
        <dbReference type="Pfam" id="PF09394"/>
    </source>
</evidence>
<dbReference type="Gene3D" id="2.60.40.2020">
    <property type="match status" value="1"/>
</dbReference>
<dbReference type="Pfam" id="PF09394">
    <property type="entry name" value="Inhibitor_I42"/>
    <property type="match status" value="1"/>
</dbReference>
<dbReference type="AlphaFoldDB" id="A0A0F5ISA2"/>